<sequence length="268" mass="28416">MLSHACICPQRNDPTMHPESPQRLSGVFERLLACPLLRLPIQLTGRTHLETDLAYGIGDIGSTNCMTIGATADTTKRGTTVGVCRTGSSEAYIDGQSLAQKPLQETAESAEGIISSGRVSQFDMATGVKSAVETTSSRDSSINTTVSTSQPAEAMPVSLPFSSNSGYISTSPFGVHLPSQLSSASNIASSSLLGFGIIPADQHASAHSAVFGPIEASAFWRVFSSLPLLYFCRFIRGRMASKVSIQAHSLSIRLHALCGINILPIHYT</sequence>
<dbReference type="AlphaFoldDB" id="A0A448XJ63"/>
<evidence type="ECO:0000313" key="1">
    <source>
        <dbReference type="EMBL" id="VEL37946.1"/>
    </source>
</evidence>
<evidence type="ECO:0000313" key="2">
    <source>
        <dbReference type="Proteomes" id="UP000784294"/>
    </source>
</evidence>
<gene>
    <name evidence="1" type="ORF">PXEA_LOCUS31386</name>
</gene>
<reference evidence="1" key="1">
    <citation type="submission" date="2018-11" db="EMBL/GenBank/DDBJ databases">
        <authorList>
            <consortium name="Pathogen Informatics"/>
        </authorList>
    </citation>
    <scope>NUCLEOTIDE SEQUENCE</scope>
</reference>
<keyword evidence="2" id="KW-1185">Reference proteome</keyword>
<protein>
    <submittedName>
        <fullName evidence="1">Uncharacterized protein</fullName>
    </submittedName>
</protein>
<accession>A0A448XJ63</accession>
<organism evidence="1 2">
    <name type="scientific">Protopolystoma xenopodis</name>
    <dbReference type="NCBI Taxonomy" id="117903"/>
    <lineage>
        <taxon>Eukaryota</taxon>
        <taxon>Metazoa</taxon>
        <taxon>Spiralia</taxon>
        <taxon>Lophotrochozoa</taxon>
        <taxon>Platyhelminthes</taxon>
        <taxon>Monogenea</taxon>
        <taxon>Polyopisthocotylea</taxon>
        <taxon>Polystomatidea</taxon>
        <taxon>Polystomatidae</taxon>
        <taxon>Protopolystoma</taxon>
    </lineage>
</organism>
<name>A0A448XJ63_9PLAT</name>
<dbReference type="Proteomes" id="UP000784294">
    <property type="component" value="Unassembled WGS sequence"/>
</dbReference>
<dbReference type="EMBL" id="CAAALY010256431">
    <property type="protein sequence ID" value="VEL37946.1"/>
    <property type="molecule type" value="Genomic_DNA"/>
</dbReference>
<proteinExistence type="predicted"/>
<comment type="caution">
    <text evidence="1">The sequence shown here is derived from an EMBL/GenBank/DDBJ whole genome shotgun (WGS) entry which is preliminary data.</text>
</comment>